<sequence length="228" mass="25411">MTETRRRRTRNPEATRETILAAARTILAKDGPEGLSLSKVAQLAGVNRGTAYQHFATRENLITATLKSVSDTIFREVFGDPEAIGERDVEHVDMVAVPERLANFAMENPELGRIWLLQVLSAPDPAEDPFWREYAGSIGRFADTDLAKPNIDVEVFSVITLAANFLWPVWARSHSQSDDERKALAHRFAQEVVRLCMYGTLKAEKLPNVAAQLQGASPPPPPRLRVIR</sequence>
<organism evidence="6 7">
    <name type="scientific">Blastomonas fulva</name>
    <dbReference type="NCBI Taxonomy" id="1550728"/>
    <lineage>
        <taxon>Bacteria</taxon>
        <taxon>Pseudomonadati</taxon>
        <taxon>Pseudomonadota</taxon>
        <taxon>Alphaproteobacteria</taxon>
        <taxon>Sphingomonadales</taxon>
        <taxon>Sphingomonadaceae</taxon>
        <taxon>Blastomonas</taxon>
    </lineage>
</organism>
<dbReference type="InterPro" id="IPR009057">
    <property type="entry name" value="Homeodomain-like_sf"/>
</dbReference>
<dbReference type="GeneID" id="303486519"/>
<feature type="domain" description="HTH tetR-type" evidence="5">
    <location>
        <begin position="13"/>
        <end position="73"/>
    </location>
</feature>
<keyword evidence="3" id="KW-0804">Transcription</keyword>
<keyword evidence="1" id="KW-0805">Transcription regulation</keyword>
<dbReference type="SUPFAM" id="SSF46689">
    <property type="entry name" value="Homeodomain-like"/>
    <property type="match status" value="1"/>
</dbReference>
<name>A0ABN5B7V5_9SPHN</name>
<reference evidence="6 7" key="1">
    <citation type="submission" date="2017-03" db="EMBL/GenBank/DDBJ databases">
        <title>Complete genome sequence of Blastomonas fulva degrading microcsystin LR.</title>
        <authorList>
            <person name="Lee H.-g."/>
            <person name="Jin L."/>
            <person name="oh H.-M."/>
        </authorList>
    </citation>
    <scope>NUCLEOTIDE SEQUENCE [LARGE SCALE GENOMIC DNA]</scope>
    <source>
        <strain evidence="6 7">T2</strain>
    </source>
</reference>
<evidence type="ECO:0000256" key="3">
    <source>
        <dbReference type="ARBA" id="ARBA00023163"/>
    </source>
</evidence>
<dbReference type="RefSeq" id="WP_069049841.1">
    <property type="nucleotide sequence ID" value="NZ_CP020083.1"/>
</dbReference>
<evidence type="ECO:0000256" key="1">
    <source>
        <dbReference type="ARBA" id="ARBA00023015"/>
    </source>
</evidence>
<dbReference type="Proteomes" id="UP000258016">
    <property type="component" value="Chromosome"/>
</dbReference>
<dbReference type="PANTHER" id="PTHR30055">
    <property type="entry name" value="HTH-TYPE TRANSCRIPTIONAL REGULATOR RUTR"/>
    <property type="match status" value="1"/>
</dbReference>
<dbReference type="InterPro" id="IPR001647">
    <property type="entry name" value="HTH_TetR"/>
</dbReference>
<accession>A0ABN5B7V5</accession>
<dbReference type="PRINTS" id="PR00455">
    <property type="entry name" value="HTHTETR"/>
</dbReference>
<keyword evidence="7" id="KW-1185">Reference proteome</keyword>
<gene>
    <name evidence="6" type="ORF">B5J99_13135</name>
</gene>
<dbReference type="PANTHER" id="PTHR30055:SF234">
    <property type="entry name" value="HTH-TYPE TRANSCRIPTIONAL REGULATOR BETI"/>
    <property type="match status" value="1"/>
</dbReference>
<evidence type="ECO:0000259" key="5">
    <source>
        <dbReference type="PROSITE" id="PS50977"/>
    </source>
</evidence>
<dbReference type="InterPro" id="IPR050109">
    <property type="entry name" value="HTH-type_TetR-like_transc_reg"/>
</dbReference>
<evidence type="ECO:0000256" key="2">
    <source>
        <dbReference type="ARBA" id="ARBA00023125"/>
    </source>
</evidence>
<evidence type="ECO:0000313" key="7">
    <source>
        <dbReference type="Proteomes" id="UP000258016"/>
    </source>
</evidence>
<feature type="DNA-binding region" description="H-T-H motif" evidence="4">
    <location>
        <begin position="36"/>
        <end position="55"/>
    </location>
</feature>
<dbReference type="PROSITE" id="PS50977">
    <property type="entry name" value="HTH_TETR_2"/>
    <property type="match status" value="1"/>
</dbReference>
<dbReference type="EMBL" id="CP020083">
    <property type="protein sequence ID" value="ASR52283.1"/>
    <property type="molecule type" value="Genomic_DNA"/>
</dbReference>
<protein>
    <submittedName>
        <fullName evidence="6">TetR family transcriptional regulator</fullName>
    </submittedName>
</protein>
<evidence type="ECO:0000313" key="6">
    <source>
        <dbReference type="EMBL" id="ASR52283.1"/>
    </source>
</evidence>
<keyword evidence="2 4" id="KW-0238">DNA-binding</keyword>
<evidence type="ECO:0000256" key="4">
    <source>
        <dbReference type="PROSITE-ProRule" id="PRU00335"/>
    </source>
</evidence>
<dbReference type="Gene3D" id="1.10.357.10">
    <property type="entry name" value="Tetracycline Repressor, domain 2"/>
    <property type="match status" value="1"/>
</dbReference>
<proteinExistence type="predicted"/>
<dbReference type="Pfam" id="PF00440">
    <property type="entry name" value="TetR_N"/>
    <property type="match status" value="1"/>
</dbReference>